<dbReference type="Proteomes" id="UP000245207">
    <property type="component" value="Unassembled WGS sequence"/>
</dbReference>
<reference evidence="1 2" key="1">
    <citation type="journal article" date="2018" name="Mol. Plant">
        <title>The genome of Artemisia annua provides insight into the evolution of Asteraceae family and artemisinin biosynthesis.</title>
        <authorList>
            <person name="Shen Q."/>
            <person name="Zhang L."/>
            <person name="Liao Z."/>
            <person name="Wang S."/>
            <person name="Yan T."/>
            <person name="Shi P."/>
            <person name="Liu M."/>
            <person name="Fu X."/>
            <person name="Pan Q."/>
            <person name="Wang Y."/>
            <person name="Lv Z."/>
            <person name="Lu X."/>
            <person name="Zhang F."/>
            <person name="Jiang W."/>
            <person name="Ma Y."/>
            <person name="Chen M."/>
            <person name="Hao X."/>
            <person name="Li L."/>
            <person name="Tang Y."/>
            <person name="Lv G."/>
            <person name="Zhou Y."/>
            <person name="Sun X."/>
            <person name="Brodelius P.E."/>
            <person name="Rose J.K.C."/>
            <person name="Tang K."/>
        </authorList>
    </citation>
    <scope>NUCLEOTIDE SEQUENCE [LARGE SCALE GENOMIC DNA]</scope>
    <source>
        <strain evidence="2">cv. Huhao1</strain>
        <tissue evidence="1">Leaf</tissue>
    </source>
</reference>
<dbReference type="OrthoDB" id="1107223at2759"/>
<dbReference type="AlphaFoldDB" id="A0A2U1QLN6"/>
<evidence type="ECO:0000313" key="1">
    <source>
        <dbReference type="EMBL" id="PWA98915.1"/>
    </source>
</evidence>
<keyword evidence="2" id="KW-1185">Reference proteome</keyword>
<proteinExistence type="predicted"/>
<protein>
    <submittedName>
        <fullName evidence="1">Uncharacterized protein</fullName>
    </submittedName>
</protein>
<organism evidence="1 2">
    <name type="scientific">Artemisia annua</name>
    <name type="common">Sweet wormwood</name>
    <dbReference type="NCBI Taxonomy" id="35608"/>
    <lineage>
        <taxon>Eukaryota</taxon>
        <taxon>Viridiplantae</taxon>
        <taxon>Streptophyta</taxon>
        <taxon>Embryophyta</taxon>
        <taxon>Tracheophyta</taxon>
        <taxon>Spermatophyta</taxon>
        <taxon>Magnoliopsida</taxon>
        <taxon>eudicotyledons</taxon>
        <taxon>Gunneridae</taxon>
        <taxon>Pentapetalae</taxon>
        <taxon>asterids</taxon>
        <taxon>campanulids</taxon>
        <taxon>Asterales</taxon>
        <taxon>Asteraceae</taxon>
        <taxon>Asteroideae</taxon>
        <taxon>Anthemideae</taxon>
        <taxon>Artemisiinae</taxon>
        <taxon>Artemisia</taxon>
    </lineage>
</organism>
<dbReference type="EMBL" id="PKPP01000043">
    <property type="protein sequence ID" value="PWA98915.1"/>
    <property type="molecule type" value="Genomic_DNA"/>
</dbReference>
<sequence>MLESEKNCKVRDRWNDGGWVWKWRRDVRGGIEQSQLNSLLILLANVELQNGQDKARWTLDDQGIFSVAATRSHIDEMRLLGQDFVTR</sequence>
<name>A0A2U1QLN6_ARTAN</name>
<comment type="caution">
    <text evidence="1">The sequence shown here is derived from an EMBL/GenBank/DDBJ whole genome shotgun (WGS) entry which is preliminary data.</text>
</comment>
<accession>A0A2U1QLN6</accession>
<evidence type="ECO:0000313" key="2">
    <source>
        <dbReference type="Proteomes" id="UP000245207"/>
    </source>
</evidence>
<gene>
    <name evidence="1" type="ORF">CTI12_AA007010</name>
</gene>